<accession>A0ABQ3T5Y9</accession>
<comment type="caution">
    <text evidence="2">The sequence shown here is derived from an EMBL/GenBank/DDBJ whole genome shotgun (WGS) entry which is preliminary data.</text>
</comment>
<evidence type="ECO:0000256" key="1">
    <source>
        <dbReference type="SAM" id="MobiDB-lite"/>
    </source>
</evidence>
<feature type="region of interest" description="Disordered" evidence="1">
    <location>
        <begin position="1"/>
        <end position="46"/>
    </location>
</feature>
<evidence type="ECO:0000313" key="3">
    <source>
        <dbReference type="Proteomes" id="UP000608522"/>
    </source>
</evidence>
<evidence type="ECO:0000313" key="2">
    <source>
        <dbReference type="EMBL" id="GHI75786.1"/>
    </source>
</evidence>
<dbReference type="EMBL" id="BNED01000005">
    <property type="protein sequence ID" value="GHI75786.1"/>
    <property type="molecule type" value="Genomic_DNA"/>
</dbReference>
<keyword evidence="3" id="KW-1185">Reference proteome</keyword>
<proteinExistence type="predicted"/>
<gene>
    <name evidence="2" type="ORF">Sspor_13470</name>
</gene>
<organism evidence="2 3">
    <name type="scientific">Streptomyces spororaveus</name>
    <dbReference type="NCBI Taxonomy" id="284039"/>
    <lineage>
        <taxon>Bacteria</taxon>
        <taxon>Bacillati</taxon>
        <taxon>Actinomycetota</taxon>
        <taxon>Actinomycetes</taxon>
        <taxon>Kitasatosporales</taxon>
        <taxon>Streptomycetaceae</taxon>
        <taxon>Streptomyces</taxon>
    </lineage>
</organism>
<dbReference type="Proteomes" id="UP000608522">
    <property type="component" value="Unassembled WGS sequence"/>
</dbReference>
<reference evidence="3" key="1">
    <citation type="submission" date="2023-07" db="EMBL/GenBank/DDBJ databases">
        <title>Whole genome shotgun sequence of Streptomyces spororaveus NBRC 15456.</title>
        <authorList>
            <person name="Komaki H."/>
            <person name="Tamura T."/>
        </authorList>
    </citation>
    <scope>NUCLEOTIDE SEQUENCE [LARGE SCALE GENOMIC DNA]</scope>
    <source>
        <strain evidence="3">NBRC 15456</strain>
    </source>
</reference>
<sequence length="138" mass="15252">MRREGRRAARGAEPVRLRGLGSREQRAREDERQPEGWRTSGKCPVEEALDRSADGAGDATEVNVPAAYEQRLRRGHGHIVRCAAAARQYFPIHSLGKAADLHGLSSRDRVVRDSVTLLPGRRLRASIPINPMGKVGIR</sequence>
<protein>
    <submittedName>
        <fullName evidence="2">Uncharacterized protein</fullName>
    </submittedName>
</protein>
<name>A0ABQ3T5Y9_9ACTN</name>
<feature type="compositionally biased region" description="Basic and acidic residues" evidence="1">
    <location>
        <begin position="13"/>
        <end position="35"/>
    </location>
</feature>